<feature type="domain" description="HIT" evidence="4">
    <location>
        <begin position="20"/>
        <end position="127"/>
    </location>
</feature>
<dbReference type="InterPro" id="IPR019808">
    <property type="entry name" value="Histidine_triad_CS"/>
</dbReference>
<evidence type="ECO:0000313" key="6">
    <source>
        <dbReference type="Proteomes" id="UP001431783"/>
    </source>
</evidence>
<dbReference type="SUPFAM" id="SSF54197">
    <property type="entry name" value="HIT-like"/>
    <property type="match status" value="1"/>
</dbReference>
<dbReference type="Proteomes" id="UP001431783">
    <property type="component" value="Unassembled WGS sequence"/>
</dbReference>
<evidence type="ECO:0000256" key="1">
    <source>
        <dbReference type="PIRSR" id="PIRSR601310-1"/>
    </source>
</evidence>
<dbReference type="CDD" id="cd01276">
    <property type="entry name" value="PKCI_related"/>
    <property type="match status" value="1"/>
</dbReference>
<evidence type="ECO:0000313" key="5">
    <source>
        <dbReference type="EMBL" id="KAK9884853.1"/>
    </source>
</evidence>
<reference evidence="5 6" key="1">
    <citation type="submission" date="2023-03" db="EMBL/GenBank/DDBJ databases">
        <title>Genome insight into feeding habits of ladybird beetles.</title>
        <authorList>
            <person name="Li H.-S."/>
            <person name="Huang Y.-H."/>
            <person name="Pang H."/>
        </authorList>
    </citation>
    <scope>NUCLEOTIDE SEQUENCE [LARGE SCALE GENOMIC DNA]</scope>
    <source>
        <strain evidence="5">SYSU_2023b</strain>
        <tissue evidence="5">Whole body</tissue>
    </source>
</reference>
<evidence type="ECO:0000256" key="3">
    <source>
        <dbReference type="PROSITE-ProRule" id="PRU00464"/>
    </source>
</evidence>
<evidence type="ECO:0000259" key="4">
    <source>
        <dbReference type="PROSITE" id="PS51084"/>
    </source>
</evidence>
<proteinExistence type="predicted"/>
<comment type="caution">
    <text evidence="5">The sequence shown here is derived from an EMBL/GenBank/DDBJ whole genome shotgun (WGS) entry which is preliminary data.</text>
</comment>
<accession>A0AAW1UWH8</accession>
<dbReference type="GO" id="GO:0003824">
    <property type="term" value="F:catalytic activity"/>
    <property type="evidence" value="ECO:0007669"/>
    <property type="project" value="InterPro"/>
</dbReference>
<dbReference type="FunFam" id="3.30.428.10:FF:000005">
    <property type="entry name" value="Histidine triad nucleotide-binding protein 1"/>
    <property type="match status" value="1"/>
</dbReference>
<dbReference type="PROSITE" id="PS00892">
    <property type="entry name" value="HIT_1"/>
    <property type="match status" value="1"/>
</dbReference>
<feature type="active site" description="Tele-AMP-histidine intermediate" evidence="1">
    <location>
        <position position="113"/>
    </location>
</feature>
<feature type="short sequence motif" description="Histidine triad motif" evidence="2 3">
    <location>
        <begin position="111"/>
        <end position="115"/>
    </location>
</feature>
<dbReference type="Gene3D" id="3.30.428.10">
    <property type="entry name" value="HIT-like"/>
    <property type="match status" value="1"/>
</dbReference>
<protein>
    <recommendedName>
        <fullName evidence="4">HIT domain-containing protein</fullName>
    </recommendedName>
</protein>
<dbReference type="PANTHER" id="PTHR23089">
    <property type="entry name" value="HISTIDINE TRIAD HIT PROTEIN"/>
    <property type="match status" value="1"/>
</dbReference>
<keyword evidence="6" id="KW-1185">Reference proteome</keyword>
<dbReference type="PRINTS" id="PR00332">
    <property type="entry name" value="HISTRIAD"/>
</dbReference>
<sequence>MASEVDKALSAKLDRNQKTIFDRIISKEIPANIIYENDKLLAFHDVNPQAPVHFLVIPKKRIAMLDDAEDNDKDLLGELILTATKLAKEKLPGGYRLVINNGRDGCQSVFHLHVHILGGRQMKWPPG</sequence>
<dbReference type="Pfam" id="PF01230">
    <property type="entry name" value="HIT"/>
    <property type="match status" value="1"/>
</dbReference>
<evidence type="ECO:0000256" key="2">
    <source>
        <dbReference type="PIRSR" id="PIRSR601310-3"/>
    </source>
</evidence>
<dbReference type="InterPro" id="IPR036265">
    <property type="entry name" value="HIT-like_sf"/>
</dbReference>
<name>A0AAW1UWH8_9CUCU</name>
<gene>
    <name evidence="5" type="ORF">WA026_009077</name>
</gene>
<dbReference type="PROSITE" id="PS51084">
    <property type="entry name" value="HIT_2"/>
    <property type="match status" value="1"/>
</dbReference>
<dbReference type="InterPro" id="IPR011146">
    <property type="entry name" value="HIT-like"/>
</dbReference>
<dbReference type="AlphaFoldDB" id="A0AAW1UWH8"/>
<dbReference type="EMBL" id="JARQZJ010000094">
    <property type="protein sequence ID" value="KAK9884853.1"/>
    <property type="molecule type" value="Genomic_DNA"/>
</dbReference>
<dbReference type="InterPro" id="IPR001310">
    <property type="entry name" value="Histidine_triad_HIT"/>
</dbReference>
<organism evidence="5 6">
    <name type="scientific">Henosepilachna vigintioctopunctata</name>
    <dbReference type="NCBI Taxonomy" id="420089"/>
    <lineage>
        <taxon>Eukaryota</taxon>
        <taxon>Metazoa</taxon>
        <taxon>Ecdysozoa</taxon>
        <taxon>Arthropoda</taxon>
        <taxon>Hexapoda</taxon>
        <taxon>Insecta</taxon>
        <taxon>Pterygota</taxon>
        <taxon>Neoptera</taxon>
        <taxon>Endopterygota</taxon>
        <taxon>Coleoptera</taxon>
        <taxon>Polyphaga</taxon>
        <taxon>Cucujiformia</taxon>
        <taxon>Coccinelloidea</taxon>
        <taxon>Coccinellidae</taxon>
        <taxon>Epilachninae</taxon>
        <taxon>Epilachnini</taxon>
        <taxon>Henosepilachna</taxon>
    </lineage>
</organism>